<reference evidence="1 2" key="1">
    <citation type="submission" date="2019-01" db="EMBL/GenBank/DDBJ databases">
        <title>Egibacter rhizosphaerae EGI 80759T.</title>
        <authorList>
            <person name="Chen D.-D."/>
            <person name="Tian Y."/>
            <person name="Jiao J.-Y."/>
            <person name="Zhang X.-T."/>
            <person name="Zhang Y.-G."/>
            <person name="Zhang Y."/>
            <person name="Xiao M."/>
            <person name="Shu W.-S."/>
            <person name="Li W.-J."/>
        </authorList>
    </citation>
    <scope>NUCLEOTIDE SEQUENCE [LARGE SCALE GENOMIC DNA]</scope>
    <source>
        <strain evidence="1 2">EGI 80759</strain>
    </source>
</reference>
<dbReference type="Proteomes" id="UP000291469">
    <property type="component" value="Chromosome"/>
</dbReference>
<dbReference type="EMBL" id="CP036402">
    <property type="protein sequence ID" value="QBI19737.1"/>
    <property type="molecule type" value="Genomic_DNA"/>
</dbReference>
<evidence type="ECO:0000313" key="1">
    <source>
        <dbReference type="EMBL" id="QBI19737.1"/>
    </source>
</evidence>
<dbReference type="AlphaFoldDB" id="A0A411YF57"/>
<sequence length="119" mass="12885">MDEVSRHHAFDVLRDRLDEPTASLIMSHLAPVPAPDLATRADLAEGLDVLGTQLRGEVAEVRGEIVEVRGEIVEVRGEISEVRGEISELRGEHKRDLGRLMLVQVATLIAAVGTTAAIT</sequence>
<protein>
    <recommendedName>
        <fullName evidence="3">DUF1640 domain-containing protein</fullName>
    </recommendedName>
</protein>
<proteinExistence type="predicted"/>
<accession>A0A411YF57</accession>
<dbReference type="RefSeq" id="WP_131154734.1">
    <property type="nucleotide sequence ID" value="NZ_CP036402.1"/>
</dbReference>
<evidence type="ECO:0000313" key="2">
    <source>
        <dbReference type="Proteomes" id="UP000291469"/>
    </source>
</evidence>
<dbReference type="KEGG" id="erz:ER308_09360"/>
<keyword evidence="2" id="KW-1185">Reference proteome</keyword>
<name>A0A411YF57_9ACTN</name>
<organism evidence="1 2">
    <name type="scientific">Egibacter rhizosphaerae</name>
    <dbReference type="NCBI Taxonomy" id="1670831"/>
    <lineage>
        <taxon>Bacteria</taxon>
        <taxon>Bacillati</taxon>
        <taxon>Actinomycetota</taxon>
        <taxon>Nitriliruptoria</taxon>
        <taxon>Egibacterales</taxon>
        <taxon>Egibacteraceae</taxon>
        <taxon>Egibacter</taxon>
    </lineage>
</organism>
<dbReference type="Gene3D" id="1.20.5.170">
    <property type="match status" value="1"/>
</dbReference>
<evidence type="ECO:0008006" key="3">
    <source>
        <dbReference type="Google" id="ProtNLM"/>
    </source>
</evidence>
<gene>
    <name evidence="1" type="ORF">ER308_09360</name>
</gene>